<dbReference type="EMBL" id="FNGV01000015">
    <property type="protein sequence ID" value="SDM83669.1"/>
    <property type="molecule type" value="Genomic_DNA"/>
</dbReference>
<proteinExistence type="inferred from homology"/>
<gene>
    <name evidence="6" type="ORF">SAMN04488514_115102</name>
</gene>
<evidence type="ECO:0000256" key="4">
    <source>
        <dbReference type="ARBA" id="ARBA00022840"/>
    </source>
</evidence>
<dbReference type="GO" id="GO:0016301">
    <property type="term" value="F:kinase activity"/>
    <property type="evidence" value="ECO:0007669"/>
    <property type="project" value="UniProtKB-KW"/>
</dbReference>
<dbReference type="InterPro" id="IPR051409">
    <property type="entry name" value="Atypical_kinase_ADCK"/>
</dbReference>
<evidence type="ECO:0000259" key="5">
    <source>
        <dbReference type="Pfam" id="PF03109"/>
    </source>
</evidence>
<keyword evidence="6" id="KW-0830">Ubiquinone</keyword>
<dbReference type="Proteomes" id="UP000199440">
    <property type="component" value="Unassembled WGS sequence"/>
</dbReference>
<keyword evidence="4" id="KW-0067">ATP-binding</keyword>
<dbReference type="InterPro" id="IPR004147">
    <property type="entry name" value="ABC1_dom"/>
</dbReference>
<organism evidence="6 7">
    <name type="scientific">Kriegella aquimaris</name>
    <dbReference type="NCBI Taxonomy" id="192904"/>
    <lineage>
        <taxon>Bacteria</taxon>
        <taxon>Pseudomonadati</taxon>
        <taxon>Bacteroidota</taxon>
        <taxon>Flavobacteriia</taxon>
        <taxon>Flavobacteriales</taxon>
        <taxon>Flavobacteriaceae</taxon>
        <taxon>Kriegella</taxon>
    </lineage>
</organism>
<protein>
    <submittedName>
        <fullName evidence="6">Predicted unusual protein kinase regulating ubiquinone biosynthesis, AarF/ABC1/UbiB family</fullName>
    </submittedName>
</protein>
<evidence type="ECO:0000256" key="1">
    <source>
        <dbReference type="ARBA" id="ARBA00009670"/>
    </source>
</evidence>
<keyword evidence="3" id="KW-0547">Nucleotide-binding</keyword>
<comment type="similarity">
    <text evidence="1">Belongs to the protein kinase superfamily. ADCK protein kinase family.</text>
</comment>
<keyword evidence="6" id="KW-0418">Kinase</keyword>
<dbReference type="SUPFAM" id="SSF56112">
    <property type="entry name" value="Protein kinase-like (PK-like)"/>
    <property type="match status" value="1"/>
</dbReference>
<dbReference type="AlphaFoldDB" id="A0A1G9WGS8"/>
<name>A0A1G9WGS8_9FLAO</name>
<dbReference type="STRING" id="192904.SAMN04488514_115102"/>
<dbReference type="InterPro" id="IPR034646">
    <property type="entry name" value="ADCK3_dom"/>
</dbReference>
<evidence type="ECO:0000256" key="2">
    <source>
        <dbReference type="ARBA" id="ARBA00022679"/>
    </source>
</evidence>
<accession>A0A1G9WGS8</accession>
<feature type="domain" description="ABC1 atypical kinase-like" evidence="5">
    <location>
        <begin position="94"/>
        <end position="322"/>
    </location>
</feature>
<sequence length="436" mass="50151">MKTLDKIPTGKIERASQLVKTGVKIGGNYVKYYGKKLVNSELTKDQLNEDNAEDIYDGLKELKGSALKVAQMLSMEKNMLPKAYVDKFSLSQFSVPPLSAPLVRKTFKKYLGKYPEEVFDSFQKDSVNAASIGQVHKATKDGKNLAVKIQYPGVAESISSDLALVKPIALKMFNIKGKDADKYFKEVENKLLEETNYFLEIEQSKEITKACAAIEYLEFPEYYNELSSERIITMDWMNGTHLSDFAKTNFSQEVGNKLGQTLWDFYMFQIHVLRKVHADPHPGNFLVSKEQSLIAIDFGCIKEIPDEFYIPYFELAKKVVIQSKELFTAKMYDLEILTPTDSPKELEFFTAMFKEMLTLFTEPLNAEVFDFGADDFWNKIANLSDRFAKDTEIRKMNGNRGSKHFLYMNRTFFGLFNLLHDLKAQVHINNFKKYRE</sequence>
<dbReference type="Gene3D" id="1.10.510.10">
    <property type="entry name" value="Transferase(Phosphotransferase) domain 1"/>
    <property type="match status" value="1"/>
</dbReference>
<dbReference type="InterPro" id="IPR011009">
    <property type="entry name" value="Kinase-like_dom_sf"/>
</dbReference>
<reference evidence="6 7" key="1">
    <citation type="submission" date="2016-10" db="EMBL/GenBank/DDBJ databases">
        <authorList>
            <person name="de Groot N.N."/>
        </authorList>
    </citation>
    <scope>NUCLEOTIDE SEQUENCE [LARGE SCALE GENOMIC DNA]</scope>
    <source>
        <strain evidence="6 7">DSM 19886</strain>
    </source>
</reference>
<dbReference type="GO" id="GO:0005524">
    <property type="term" value="F:ATP binding"/>
    <property type="evidence" value="ECO:0007669"/>
    <property type="project" value="UniProtKB-KW"/>
</dbReference>
<dbReference type="PANTHER" id="PTHR43851">
    <property type="match status" value="1"/>
</dbReference>
<evidence type="ECO:0000256" key="3">
    <source>
        <dbReference type="ARBA" id="ARBA00022741"/>
    </source>
</evidence>
<dbReference type="RefSeq" id="WP_089894568.1">
    <property type="nucleotide sequence ID" value="NZ_FNGV01000015.1"/>
</dbReference>
<dbReference type="PANTHER" id="PTHR43851:SF3">
    <property type="entry name" value="COENZYME Q8"/>
    <property type="match status" value="1"/>
</dbReference>
<dbReference type="CDD" id="cd13970">
    <property type="entry name" value="ABC1_ADCK3"/>
    <property type="match status" value="1"/>
</dbReference>
<evidence type="ECO:0000313" key="6">
    <source>
        <dbReference type="EMBL" id="SDM83669.1"/>
    </source>
</evidence>
<dbReference type="OrthoDB" id="9795390at2"/>
<keyword evidence="2" id="KW-0808">Transferase</keyword>
<dbReference type="Pfam" id="PF03109">
    <property type="entry name" value="ABC1"/>
    <property type="match status" value="1"/>
</dbReference>
<keyword evidence="7" id="KW-1185">Reference proteome</keyword>
<evidence type="ECO:0000313" key="7">
    <source>
        <dbReference type="Proteomes" id="UP000199440"/>
    </source>
</evidence>